<reference evidence="1" key="1">
    <citation type="journal article" date="2011" name="Genome Biol.">
        <title>The draft genome of the carcinogenic human liver fluke Clonorchis sinensis.</title>
        <authorList>
            <person name="Wang X."/>
            <person name="Chen W."/>
            <person name="Huang Y."/>
            <person name="Sun J."/>
            <person name="Men J."/>
            <person name="Liu H."/>
            <person name="Luo F."/>
            <person name="Guo L."/>
            <person name="Lv X."/>
            <person name="Deng C."/>
            <person name="Zhou C."/>
            <person name="Fan Y."/>
            <person name="Li X."/>
            <person name="Huang L."/>
            <person name="Hu Y."/>
            <person name="Liang C."/>
            <person name="Hu X."/>
            <person name="Xu J."/>
            <person name="Yu X."/>
        </authorList>
    </citation>
    <scope>NUCLEOTIDE SEQUENCE [LARGE SCALE GENOMIC DNA]</scope>
    <source>
        <strain evidence="1">Henan</strain>
    </source>
</reference>
<sequence length="939" mass="108333">MVHDHHRPGPNNVRDQCVFKDESLEFDEVVNAPMIVTVITQLGTLYDSSQYYFTVRQTAKRRGENKTVPGRNKQVTISQTGVGKSQCLEREFTDRKFSATVTNSVIKYFPFHYNFCYFDDNGMSTIRLVLFAMFPSRSEFHSGVRVFVRVDKIVGHLIDDVGVHLTLSTAIDWPRKTWSISMLHVEILNERKGFVTATQMFHTCYDEKFEMIHHQLACTIKVSLPWVMGTIAETTSFARDITQKTGYHVLALTVVEEQTYHFAVVDLLTELGEFITNLINNLSPYIDIPNPVKTTDGIAILLLQIMGDNTKNVKATLVDTKRGKCVCLVMKPDIYVDAPTYDDPERLKFRIAEPKHDIAVLLHSERSPNSFIIKIRNPFDLDKPEWNRMLRLLNSWKGVLGELVCYAILYPPKTGIKDDNWTLDGVAGFRSAVLGTLFCTTLVATQKKLPQISTPNNLRLASVTDHLFLSVAYETEKAKIILLVDERVLDCEVVDYESFFKAAVFACWTRITWFNSNPLQPTMTKLWSNRADYIYSVITRNVPQIEQMFVRNGRMNNYGQMNNVTTVSTALLKRTFDVQLVTRRPAVQPRFAFEYFTDFVWKTNDNNHLQIELTNLEHKNIILHGLWLQAVLILAQIEKHTDISTSLAPILRYPQAPKTTNEAMQARREVLLLVRDDPFQTRDPCTLLDPSLDAERSFMPHDCRNLGPVPVSQDTYKLYLVHLNVWVTPHKFEHFIINRNLTPDKCSTTVINTLSSMCYVVLRQVRNSRECRALDWSAVLDAPYNAKNRTFKSSEVQLVLPPNGYFRRHRWFHEISCTFVGSMRGGDFVLRKLLTSVTVDTTDEALLIPLYCQYDAQTFKILNKHVDFMAFQLLDQLNGVCRNCVEGHMDQERLEFRLECEYFLVREVLPRVMEINKKLNEGSEECAFNVRFFHEYKNT</sequence>
<reference key="2">
    <citation type="submission" date="2011-10" db="EMBL/GenBank/DDBJ databases">
        <title>The genome and transcriptome sequence of Clonorchis sinensis provide insights into the carcinogenic liver fluke.</title>
        <authorList>
            <person name="Wang X."/>
            <person name="Huang Y."/>
            <person name="Chen W."/>
            <person name="Liu H."/>
            <person name="Guo L."/>
            <person name="Chen Y."/>
            <person name="Luo F."/>
            <person name="Zhou W."/>
            <person name="Sun J."/>
            <person name="Mao Q."/>
            <person name="Liang P."/>
            <person name="Zhou C."/>
            <person name="Tian Y."/>
            <person name="Men J."/>
            <person name="Lv X."/>
            <person name="Huang L."/>
            <person name="Zhou J."/>
            <person name="Hu Y."/>
            <person name="Li R."/>
            <person name="Zhang F."/>
            <person name="Lei H."/>
            <person name="Li X."/>
            <person name="Hu X."/>
            <person name="Liang C."/>
            <person name="Xu J."/>
            <person name="Wu Z."/>
            <person name="Yu X."/>
        </authorList>
    </citation>
    <scope>NUCLEOTIDE SEQUENCE</scope>
    <source>
        <strain>Henan</strain>
    </source>
</reference>
<dbReference type="EMBL" id="DF143371">
    <property type="protein sequence ID" value="GAA52888.1"/>
    <property type="molecule type" value="Genomic_DNA"/>
</dbReference>
<evidence type="ECO:0000313" key="2">
    <source>
        <dbReference type="Proteomes" id="UP000008909"/>
    </source>
</evidence>
<protein>
    <submittedName>
        <fullName evidence="1">Uncharacterized protein</fullName>
    </submittedName>
</protein>
<accession>G7YIV5</accession>
<gene>
    <name evidence="1" type="ORF">CLF_109041</name>
</gene>
<proteinExistence type="predicted"/>
<dbReference type="AlphaFoldDB" id="G7YIV5"/>
<evidence type="ECO:0000313" key="1">
    <source>
        <dbReference type="EMBL" id="GAA52888.1"/>
    </source>
</evidence>
<organism evidence="1 2">
    <name type="scientific">Clonorchis sinensis</name>
    <name type="common">Chinese liver fluke</name>
    <dbReference type="NCBI Taxonomy" id="79923"/>
    <lineage>
        <taxon>Eukaryota</taxon>
        <taxon>Metazoa</taxon>
        <taxon>Spiralia</taxon>
        <taxon>Lophotrochozoa</taxon>
        <taxon>Platyhelminthes</taxon>
        <taxon>Trematoda</taxon>
        <taxon>Digenea</taxon>
        <taxon>Opisthorchiida</taxon>
        <taxon>Opisthorchiata</taxon>
        <taxon>Opisthorchiidae</taxon>
        <taxon>Clonorchis</taxon>
    </lineage>
</organism>
<dbReference type="Proteomes" id="UP000008909">
    <property type="component" value="Unassembled WGS sequence"/>
</dbReference>
<keyword evidence="2" id="KW-1185">Reference proteome</keyword>
<feature type="non-terminal residue" evidence="1">
    <location>
        <position position="939"/>
    </location>
</feature>
<name>G7YIV5_CLOSI</name>